<evidence type="ECO:0000313" key="3">
    <source>
        <dbReference type="Ensembl" id="ENSHCOP00000007034.1"/>
    </source>
</evidence>
<evidence type="ECO:0008006" key="5">
    <source>
        <dbReference type="Google" id="ProtNLM"/>
    </source>
</evidence>
<dbReference type="InterPro" id="IPR018159">
    <property type="entry name" value="Spectrin/alpha-actinin"/>
</dbReference>
<dbReference type="PANTHER" id="PTHR11915">
    <property type="entry name" value="SPECTRIN/FILAMIN RELATED CYTOSKELETAL PROTEIN"/>
    <property type="match status" value="1"/>
</dbReference>
<proteinExistence type="predicted"/>
<keyword evidence="2" id="KW-0009">Actin-binding</keyword>
<dbReference type="Ensembl" id="ENSHCOT00000002678.1">
    <property type="protein sequence ID" value="ENSHCOP00000007034.1"/>
    <property type="gene ID" value="ENSHCOG00000008942.1"/>
</dbReference>
<dbReference type="SMART" id="SM00150">
    <property type="entry name" value="SPEC"/>
    <property type="match status" value="2"/>
</dbReference>
<reference evidence="3" key="2">
    <citation type="submission" date="2025-09" db="UniProtKB">
        <authorList>
            <consortium name="Ensembl"/>
        </authorList>
    </citation>
    <scope>IDENTIFICATION</scope>
</reference>
<dbReference type="AlphaFoldDB" id="A0A3Q3DA69"/>
<evidence type="ECO:0000256" key="1">
    <source>
        <dbReference type="ARBA" id="ARBA00022737"/>
    </source>
</evidence>
<dbReference type="GeneTree" id="ENSGT00940000155824"/>
<evidence type="ECO:0000313" key="4">
    <source>
        <dbReference type="Proteomes" id="UP000264820"/>
    </source>
</evidence>
<dbReference type="STRING" id="109280.ENSHCOP00000007034"/>
<dbReference type="CDD" id="cd00176">
    <property type="entry name" value="SPEC"/>
    <property type="match status" value="1"/>
</dbReference>
<dbReference type="OMA" id="SKFWADM"/>
<keyword evidence="4" id="KW-1185">Reference proteome</keyword>
<keyword evidence="1" id="KW-0677">Repeat</keyword>
<sequence>MSATEGPRVTQCYAEAERRYLAIKEEVKSRAALLDEAVSQSAQFHDKMDPLLETLEAAVQRLRQPPPVAAEVEKIREQLAEHRAQGLELDKLLPSFSALCARGEELISRAAHDDPAAQAVHSRLLRLRSLWDEIRQRAEERESKLNDVLDLASKFWADMAALLSTLRDSQDIVKELEDPGVDPSLIKQQIEAAEAIKAETDGLREELEFVRTLGADLIFACGETEKPEVKKTIDEALPFSRHTLSKLQTLQ</sequence>
<evidence type="ECO:0000256" key="2">
    <source>
        <dbReference type="ARBA" id="ARBA00023203"/>
    </source>
</evidence>
<reference evidence="3" key="1">
    <citation type="submission" date="2025-08" db="UniProtKB">
        <authorList>
            <consortium name="Ensembl"/>
        </authorList>
    </citation>
    <scope>IDENTIFICATION</scope>
</reference>
<dbReference type="Pfam" id="PF00435">
    <property type="entry name" value="Spectrin"/>
    <property type="match status" value="1"/>
</dbReference>
<dbReference type="SUPFAM" id="SSF46966">
    <property type="entry name" value="Spectrin repeat"/>
    <property type="match status" value="2"/>
</dbReference>
<accession>A0A3Q3DA69</accession>
<dbReference type="GO" id="GO:0003779">
    <property type="term" value="F:actin binding"/>
    <property type="evidence" value="ECO:0007669"/>
    <property type="project" value="UniProtKB-KW"/>
</dbReference>
<name>A0A3Q3DA69_HIPCM</name>
<organism evidence="3 4">
    <name type="scientific">Hippocampus comes</name>
    <name type="common">Tiger tail seahorse</name>
    <dbReference type="NCBI Taxonomy" id="109280"/>
    <lineage>
        <taxon>Eukaryota</taxon>
        <taxon>Metazoa</taxon>
        <taxon>Chordata</taxon>
        <taxon>Craniata</taxon>
        <taxon>Vertebrata</taxon>
        <taxon>Euteleostomi</taxon>
        <taxon>Actinopterygii</taxon>
        <taxon>Neopterygii</taxon>
        <taxon>Teleostei</taxon>
        <taxon>Neoteleostei</taxon>
        <taxon>Acanthomorphata</taxon>
        <taxon>Syngnathiaria</taxon>
        <taxon>Syngnathiformes</taxon>
        <taxon>Syngnathoidei</taxon>
        <taxon>Syngnathidae</taxon>
        <taxon>Hippocampus</taxon>
    </lineage>
</organism>
<dbReference type="Proteomes" id="UP000264820">
    <property type="component" value="Unplaced"/>
</dbReference>
<dbReference type="InterPro" id="IPR002017">
    <property type="entry name" value="Spectrin_repeat"/>
</dbReference>
<dbReference type="Gene3D" id="1.20.58.60">
    <property type="match status" value="2"/>
</dbReference>
<protein>
    <recommendedName>
        <fullName evidence="5">Dystonin</fullName>
    </recommendedName>
</protein>